<name>A0A2P2R321_RHIMU</name>
<proteinExistence type="predicted"/>
<reference evidence="1" key="1">
    <citation type="submission" date="2018-02" db="EMBL/GenBank/DDBJ databases">
        <title>Rhizophora mucronata_Transcriptome.</title>
        <authorList>
            <person name="Meera S.P."/>
            <person name="Sreeshan A."/>
            <person name="Augustine A."/>
        </authorList>
    </citation>
    <scope>NUCLEOTIDE SEQUENCE</scope>
    <source>
        <tissue evidence="1">Leaf</tissue>
    </source>
</reference>
<evidence type="ECO:0000313" key="1">
    <source>
        <dbReference type="EMBL" id="MBX73645.1"/>
    </source>
</evidence>
<dbReference type="EMBL" id="GGEC01093161">
    <property type="protein sequence ID" value="MBX73645.1"/>
    <property type="molecule type" value="Transcribed_RNA"/>
</dbReference>
<dbReference type="AlphaFoldDB" id="A0A2P2R321"/>
<sequence>MSIKWVTTTHVWNYCEKILV</sequence>
<protein>
    <submittedName>
        <fullName evidence="1">Uncharacterized protein</fullName>
    </submittedName>
</protein>
<accession>A0A2P2R321</accession>
<organism evidence="1">
    <name type="scientific">Rhizophora mucronata</name>
    <name type="common">Asiatic mangrove</name>
    <dbReference type="NCBI Taxonomy" id="61149"/>
    <lineage>
        <taxon>Eukaryota</taxon>
        <taxon>Viridiplantae</taxon>
        <taxon>Streptophyta</taxon>
        <taxon>Embryophyta</taxon>
        <taxon>Tracheophyta</taxon>
        <taxon>Spermatophyta</taxon>
        <taxon>Magnoliopsida</taxon>
        <taxon>eudicotyledons</taxon>
        <taxon>Gunneridae</taxon>
        <taxon>Pentapetalae</taxon>
        <taxon>rosids</taxon>
        <taxon>fabids</taxon>
        <taxon>Malpighiales</taxon>
        <taxon>Rhizophoraceae</taxon>
        <taxon>Rhizophora</taxon>
    </lineage>
</organism>